<name>A0A857JNN5_9ALTE</name>
<evidence type="ECO:0000313" key="2">
    <source>
        <dbReference type="Proteomes" id="UP000464524"/>
    </source>
</evidence>
<proteinExistence type="predicted"/>
<accession>A0A857JNN5</accession>
<dbReference type="Proteomes" id="UP000464524">
    <property type="component" value="Chromosome"/>
</dbReference>
<evidence type="ECO:0008006" key="3">
    <source>
        <dbReference type="Google" id="ProtNLM"/>
    </source>
</evidence>
<evidence type="ECO:0000313" key="1">
    <source>
        <dbReference type="EMBL" id="QHJ13685.1"/>
    </source>
</evidence>
<dbReference type="OrthoDB" id="5770023at2"/>
<gene>
    <name evidence="1" type="ORF">FX988_03956</name>
</gene>
<dbReference type="EMBL" id="CP047656">
    <property type="protein sequence ID" value="QHJ13685.1"/>
    <property type="molecule type" value="Genomic_DNA"/>
</dbReference>
<keyword evidence="2" id="KW-1185">Reference proteome</keyword>
<reference evidence="1 2" key="1">
    <citation type="submission" date="2019-12" db="EMBL/GenBank/DDBJ databases">
        <title>Genome sequencing and assembly of endphytes of Porphyra tenera.</title>
        <authorList>
            <person name="Park J.M."/>
            <person name="Shin R."/>
            <person name="Jo S.H."/>
        </authorList>
    </citation>
    <scope>NUCLEOTIDE SEQUENCE [LARGE SCALE GENOMIC DNA]</scope>
    <source>
        <strain evidence="1 2">GPM4</strain>
    </source>
</reference>
<dbReference type="RefSeq" id="WP_160181764.1">
    <property type="nucleotide sequence ID" value="NZ_CP047656.1"/>
</dbReference>
<dbReference type="KEGG" id="pmes:FX988_03956"/>
<dbReference type="AlphaFoldDB" id="A0A857JNN5"/>
<organism evidence="1 2">
    <name type="scientific">Paraglaciecola mesophila</name>
    <dbReference type="NCBI Taxonomy" id="197222"/>
    <lineage>
        <taxon>Bacteria</taxon>
        <taxon>Pseudomonadati</taxon>
        <taxon>Pseudomonadota</taxon>
        <taxon>Gammaproteobacteria</taxon>
        <taxon>Alteromonadales</taxon>
        <taxon>Alteromonadaceae</taxon>
        <taxon>Paraglaciecola</taxon>
    </lineage>
</organism>
<sequence>MQRDAMKFLTDYAHALDRRDEERLIDFCLLPTVVMNDNDKRVFIQGEELAKACHVMVRRLKEANIVYHKPNLTQAIRLSDTLHFLKMRWQLLDKDKQVIFTCATSYTLQQVSDGTLKIIVAVVDDDRKSFFSFFAKNDESEAIG</sequence>
<protein>
    <recommendedName>
        <fullName evidence="3">SnoaL-like domain-containing protein</fullName>
    </recommendedName>
</protein>